<name>A0ABZ2K9C4_9BACT</name>
<evidence type="ECO:0000313" key="2">
    <source>
        <dbReference type="Proteomes" id="UP001379533"/>
    </source>
</evidence>
<proteinExistence type="predicted"/>
<keyword evidence="2" id="KW-1185">Reference proteome</keyword>
<dbReference type="RefSeq" id="WP_394845295.1">
    <property type="nucleotide sequence ID" value="NZ_CP089982.1"/>
</dbReference>
<sequence>MKLHTFVGWGISLVGICGLAACGTSDGGGDSRGQSPLAAEDEVREAAIDLQSHIHENGGYSAAAWFRQGRLPGPGWKEREIVTEGNCTSWYFEPGDETKDPSPVFVGGGDIALSGALIPPSTVLRQDKGNDYPKLHGEATLWQGGEDINIATAGHPGGVGPFKAVLKAPSHITLSKPIWDHAGLTIDRAQDLGLEWTSSGWSVGTVKVRIEAMEAGSRSGTSVRCAFPVYSGAGVVSTRVLKHLPHPSDAWIQIEADAEDTVTVSPWNVRVRLHSAGTLPNGQSSQGSVTFK</sequence>
<gene>
    <name evidence="1" type="ORF">LZC95_50735</name>
</gene>
<accession>A0ABZ2K9C4</accession>
<dbReference type="EMBL" id="CP089982">
    <property type="protein sequence ID" value="WXA94684.1"/>
    <property type="molecule type" value="Genomic_DNA"/>
</dbReference>
<evidence type="ECO:0000313" key="1">
    <source>
        <dbReference type="EMBL" id="WXA94684.1"/>
    </source>
</evidence>
<protein>
    <submittedName>
        <fullName evidence="1">Uncharacterized protein</fullName>
    </submittedName>
</protein>
<dbReference type="PROSITE" id="PS51257">
    <property type="entry name" value="PROKAR_LIPOPROTEIN"/>
    <property type="match status" value="1"/>
</dbReference>
<organism evidence="1 2">
    <name type="scientific">Pendulispora brunnea</name>
    <dbReference type="NCBI Taxonomy" id="2905690"/>
    <lineage>
        <taxon>Bacteria</taxon>
        <taxon>Pseudomonadati</taxon>
        <taxon>Myxococcota</taxon>
        <taxon>Myxococcia</taxon>
        <taxon>Myxococcales</taxon>
        <taxon>Sorangiineae</taxon>
        <taxon>Pendulisporaceae</taxon>
        <taxon>Pendulispora</taxon>
    </lineage>
</organism>
<dbReference type="Proteomes" id="UP001379533">
    <property type="component" value="Chromosome"/>
</dbReference>
<reference evidence="1 2" key="1">
    <citation type="submission" date="2021-12" db="EMBL/GenBank/DDBJ databases">
        <title>Discovery of the Pendulisporaceae a myxobacterial family with distinct sporulation behavior and unique specialized metabolism.</title>
        <authorList>
            <person name="Garcia R."/>
            <person name="Popoff A."/>
            <person name="Bader C.D."/>
            <person name="Loehr J."/>
            <person name="Walesch S."/>
            <person name="Walt C."/>
            <person name="Boldt J."/>
            <person name="Bunk B."/>
            <person name="Haeckl F.J.F.P.J."/>
            <person name="Gunesch A.P."/>
            <person name="Birkelbach J."/>
            <person name="Nuebel U."/>
            <person name="Pietschmann T."/>
            <person name="Bach T."/>
            <person name="Mueller R."/>
        </authorList>
    </citation>
    <scope>NUCLEOTIDE SEQUENCE [LARGE SCALE GENOMIC DNA]</scope>
    <source>
        <strain evidence="1 2">MSr12523</strain>
    </source>
</reference>